<dbReference type="AlphaFoldDB" id="A0A0F9Q4U4"/>
<accession>A0A0F9Q4U4</accession>
<organism evidence="1">
    <name type="scientific">marine sediment metagenome</name>
    <dbReference type="NCBI Taxonomy" id="412755"/>
    <lineage>
        <taxon>unclassified sequences</taxon>
        <taxon>metagenomes</taxon>
        <taxon>ecological metagenomes</taxon>
    </lineage>
</organism>
<reference evidence="1" key="1">
    <citation type="journal article" date="2015" name="Nature">
        <title>Complex archaea that bridge the gap between prokaryotes and eukaryotes.</title>
        <authorList>
            <person name="Spang A."/>
            <person name="Saw J.H."/>
            <person name="Jorgensen S.L."/>
            <person name="Zaremba-Niedzwiedzka K."/>
            <person name="Martijn J."/>
            <person name="Lind A.E."/>
            <person name="van Eijk R."/>
            <person name="Schleper C."/>
            <person name="Guy L."/>
            <person name="Ettema T.J."/>
        </authorList>
    </citation>
    <scope>NUCLEOTIDE SEQUENCE</scope>
</reference>
<evidence type="ECO:0000313" key="1">
    <source>
        <dbReference type="EMBL" id="KKN08271.1"/>
    </source>
</evidence>
<name>A0A0F9Q4U4_9ZZZZ</name>
<proteinExistence type="predicted"/>
<sequence>MIWHIKQCKHCPRHTDNKFVCAHKAMLKIKTKDFPTVHVSHNCVEYKKLFRVGQCVKIELHYRETDDEYGSVWESAGFVTGVITGTIYRKKFWEIQLDKTVKLTRFKHGNMSEEIFVNYIKPANKIEILESEFGEVKEQIVPF</sequence>
<protein>
    <submittedName>
        <fullName evidence="1">Uncharacterized protein</fullName>
    </submittedName>
</protein>
<dbReference type="EMBL" id="LAZR01004475">
    <property type="protein sequence ID" value="KKN08271.1"/>
    <property type="molecule type" value="Genomic_DNA"/>
</dbReference>
<gene>
    <name evidence="1" type="ORF">LCGC14_1058360</name>
</gene>
<comment type="caution">
    <text evidence="1">The sequence shown here is derived from an EMBL/GenBank/DDBJ whole genome shotgun (WGS) entry which is preliminary data.</text>
</comment>